<reference evidence="5 6" key="1">
    <citation type="submission" date="2013-08" db="EMBL/GenBank/DDBJ databases">
        <authorList>
            <person name="Weinstock G."/>
            <person name="Sodergren E."/>
            <person name="Wylie T."/>
            <person name="Fulton L."/>
            <person name="Fulton R."/>
            <person name="Fronick C."/>
            <person name="O'Laughlin M."/>
            <person name="Godfrey J."/>
            <person name="Miner T."/>
            <person name="Herter B."/>
            <person name="Appelbaum E."/>
            <person name="Cordes M."/>
            <person name="Lek S."/>
            <person name="Wollam A."/>
            <person name="Pepin K.H."/>
            <person name="Palsikar V.B."/>
            <person name="Mitreva M."/>
            <person name="Wilson R.K."/>
        </authorList>
    </citation>
    <scope>NUCLEOTIDE SEQUENCE [LARGE SCALE GENOMIC DNA]</scope>
    <source>
        <strain evidence="5 6">ATCC BAA-474</strain>
    </source>
</reference>
<sequence length="431" mass="48695">MKLKNLVVFGLTFSTVIFAKEKVVFWHSMSGQLQNSLNKIVTDYNNSQNNIEIEAIYQGSYEETIAKFKAISGTKEAPALIQMNDISTAFMYKSGAITPIEKFIKEDNFNVNNLEDALLNYYRIGGELYSMPFNSSTAILIYNKDAFKEVGLDPNSPPRSYSEYAEYSKKLTKKNSNGSIERYGSAMIMYGWFIEQFLANDNKLYVNKENGRMGETPTEVTYKKDLPQILEWLRGMYKEDSATSYGREWDSTRTAFASGKVAMYLDSSAGIKGIINNSNFEVGTGFIPNASGEFNGSVVGGASLWITNSSDNDIQKAAWDFVKYATSKDVQTYWSINTGYYPVNKGSYETSEMKENMEKYPQFKTAVAEIKETKPSFATQGAILGVFPEVREKMVEAMEINYEGKTSIDKIVEKVVIDSDKIIQRYNRINK</sequence>
<proteinExistence type="inferred from homology"/>
<name>U7VAR7_9FUSO</name>
<dbReference type="STRING" id="1319815.HMPREF0202_01919"/>
<dbReference type="PANTHER" id="PTHR43649:SF31">
    <property type="entry name" value="SN-GLYCEROL-3-PHOSPHATE-BINDING PERIPLASMIC PROTEIN UGPB"/>
    <property type="match status" value="1"/>
</dbReference>
<dbReference type="RefSeq" id="WP_023051453.1">
    <property type="nucleotide sequence ID" value="NZ_CP173063.2"/>
</dbReference>
<dbReference type="InterPro" id="IPR006059">
    <property type="entry name" value="SBP"/>
</dbReference>
<evidence type="ECO:0000256" key="1">
    <source>
        <dbReference type="ARBA" id="ARBA00004196"/>
    </source>
</evidence>
<evidence type="ECO:0000256" key="2">
    <source>
        <dbReference type="ARBA" id="ARBA00008520"/>
    </source>
</evidence>
<dbReference type="Pfam" id="PF13416">
    <property type="entry name" value="SBP_bac_8"/>
    <property type="match status" value="1"/>
</dbReference>
<dbReference type="AlphaFoldDB" id="U7VAR7"/>
<accession>U7VAR7</accession>
<evidence type="ECO:0000256" key="3">
    <source>
        <dbReference type="ARBA" id="ARBA00022448"/>
    </source>
</evidence>
<dbReference type="InterPro" id="IPR050490">
    <property type="entry name" value="Bact_solute-bd_prot1"/>
</dbReference>
<evidence type="ECO:0000256" key="4">
    <source>
        <dbReference type="ARBA" id="ARBA00022729"/>
    </source>
</evidence>
<keyword evidence="6" id="KW-1185">Reference proteome</keyword>
<evidence type="ECO:0000313" key="5">
    <source>
        <dbReference type="EMBL" id="ERT68209.1"/>
    </source>
</evidence>
<keyword evidence="4" id="KW-0732">Signal</keyword>
<evidence type="ECO:0008006" key="7">
    <source>
        <dbReference type="Google" id="ProtNLM"/>
    </source>
</evidence>
<protein>
    <recommendedName>
        <fullName evidence="7">ABC transporter, solute-binding protein</fullName>
    </recommendedName>
</protein>
<dbReference type="Proteomes" id="UP000017081">
    <property type="component" value="Unassembled WGS sequence"/>
</dbReference>
<dbReference type="PATRIC" id="fig|1319815.3.peg.1854"/>
<comment type="caution">
    <text evidence="5">The sequence shown here is derived from an EMBL/GenBank/DDBJ whole genome shotgun (WGS) entry which is preliminary data.</text>
</comment>
<gene>
    <name evidence="5" type="ORF">HMPREF0202_01919</name>
</gene>
<dbReference type="PANTHER" id="PTHR43649">
    <property type="entry name" value="ARABINOSE-BINDING PROTEIN-RELATED"/>
    <property type="match status" value="1"/>
</dbReference>
<dbReference type="CDD" id="cd14748">
    <property type="entry name" value="PBP2_UgpB"/>
    <property type="match status" value="1"/>
</dbReference>
<dbReference type="SUPFAM" id="SSF53850">
    <property type="entry name" value="Periplasmic binding protein-like II"/>
    <property type="match status" value="1"/>
</dbReference>
<comment type="subcellular location">
    <subcellularLocation>
        <location evidence="1">Cell envelope</location>
    </subcellularLocation>
</comment>
<dbReference type="GO" id="GO:0030313">
    <property type="term" value="C:cell envelope"/>
    <property type="evidence" value="ECO:0007669"/>
    <property type="project" value="UniProtKB-SubCell"/>
</dbReference>
<dbReference type="eggNOG" id="COG1653">
    <property type="taxonomic scope" value="Bacteria"/>
</dbReference>
<dbReference type="HOGENOM" id="CLU_031285_3_1_0"/>
<dbReference type="EMBL" id="AXZF01000075">
    <property type="protein sequence ID" value="ERT68209.1"/>
    <property type="molecule type" value="Genomic_DNA"/>
</dbReference>
<organism evidence="5 6">
    <name type="scientific">Cetobacterium somerae ATCC BAA-474</name>
    <dbReference type="NCBI Taxonomy" id="1319815"/>
    <lineage>
        <taxon>Bacteria</taxon>
        <taxon>Fusobacteriati</taxon>
        <taxon>Fusobacteriota</taxon>
        <taxon>Fusobacteriia</taxon>
        <taxon>Fusobacteriales</taxon>
        <taxon>Fusobacteriaceae</taxon>
        <taxon>Cetobacterium</taxon>
    </lineage>
</organism>
<comment type="similarity">
    <text evidence="2">Belongs to the bacterial solute-binding protein 1 family.</text>
</comment>
<dbReference type="Gene3D" id="3.40.190.10">
    <property type="entry name" value="Periplasmic binding protein-like II"/>
    <property type="match status" value="2"/>
</dbReference>
<evidence type="ECO:0000313" key="6">
    <source>
        <dbReference type="Proteomes" id="UP000017081"/>
    </source>
</evidence>
<keyword evidence="3" id="KW-0813">Transport</keyword>